<evidence type="ECO:0008006" key="5">
    <source>
        <dbReference type="Google" id="ProtNLM"/>
    </source>
</evidence>
<feature type="compositionally biased region" description="Polar residues" evidence="1">
    <location>
        <begin position="101"/>
        <end position="112"/>
    </location>
</feature>
<dbReference type="EMBL" id="JBHTAX010000001">
    <property type="protein sequence ID" value="MFC7189733.1"/>
    <property type="molecule type" value="Genomic_DNA"/>
</dbReference>
<dbReference type="AlphaFoldDB" id="A0ABD5YKG0"/>
<dbReference type="Proteomes" id="UP001596417">
    <property type="component" value="Unassembled WGS sequence"/>
</dbReference>
<keyword evidence="2" id="KW-1133">Transmembrane helix</keyword>
<name>A0ABD5YKG0_9EURY</name>
<organism evidence="3 4">
    <name type="scientific">Halocatena marina</name>
    <dbReference type="NCBI Taxonomy" id="2934937"/>
    <lineage>
        <taxon>Archaea</taxon>
        <taxon>Methanobacteriati</taxon>
        <taxon>Methanobacteriota</taxon>
        <taxon>Stenosarchaea group</taxon>
        <taxon>Halobacteria</taxon>
        <taxon>Halobacteriales</taxon>
        <taxon>Natronomonadaceae</taxon>
        <taxon>Halocatena</taxon>
    </lineage>
</organism>
<keyword evidence="4" id="KW-1185">Reference proteome</keyword>
<accession>A0ABD5YKG0</accession>
<sequence length="147" mass="16133">MVVRENTTTPLTTANMLIFQALGGGLDSTIGLLCVGFGVLLVCFGLGWQIVRASKRNTDNKQTSPSRQTDKSSWGAAKRQNDSWGTDNRASNNRKSRAEDSTSADGGLSNDTGDFVFTDEEADKNDFVFTDENDESDDERDQRPWGD</sequence>
<evidence type="ECO:0000256" key="2">
    <source>
        <dbReference type="SAM" id="Phobius"/>
    </source>
</evidence>
<feature type="region of interest" description="Disordered" evidence="1">
    <location>
        <begin position="54"/>
        <end position="147"/>
    </location>
</feature>
<feature type="transmembrane region" description="Helical" evidence="2">
    <location>
        <begin position="30"/>
        <end position="51"/>
    </location>
</feature>
<evidence type="ECO:0000313" key="4">
    <source>
        <dbReference type="Proteomes" id="UP001596417"/>
    </source>
</evidence>
<proteinExistence type="predicted"/>
<feature type="compositionally biased region" description="Polar residues" evidence="1">
    <location>
        <begin position="82"/>
        <end position="93"/>
    </location>
</feature>
<reference evidence="3 4" key="1">
    <citation type="journal article" date="2019" name="Int. J. Syst. Evol. Microbiol.">
        <title>The Global Catalogue of Microorganisms (GCM) 10K type strain sequencing project: providing services to taxonomists for standard genome sequencing and annotation.</title>
        <authorList>
            <consortium name="The Broad Institute Genomics Platform"/>
            <consortium name="The Broad Institute Genome Sequencing Center for Infectious Disease"/>
            <person name="Wu L."/>
            <person name="Ma J."/>
        </authorList>
    </citation>
    <scope>NUCLEOTIDE SEQUENCE [LARGE SCALE GENOMIC DNA]</scope>
    <source>
        <strain evidence="3 4">RDMS1</strain>
    </source>
</reference>
<evidence type="ECO:0000256" key="1">
    <source>
        <dbReference type="SAM" id="MobiDB-lite"/>
    </source>
</evidence>
<keyword evidence="2" id="KW-0472">Membrane</keyword>
<comment type="caution">
    <text evidence="3">The sequence shown here is derived from an EMBL/GenBank/DDBJ whole genome shotgun (WGS) entry which is preliminary data.</text>
</comment>
<feature type="compositionally biased region" description="Acidic residues" evidence="1">
    <location>
        <begin position="117"/>
        <end position="139"/>
    </location>
</feature>
<keyword evidence="2" id="KW-0812">Transmembrane</keyword>
<gene>
    <name evidence="3" type="ORF">ACFQL7_07590</name>
</gene>
<evidence type="ECO:0000313" key="3">
    <source>
        <dbReference type="EMBL" id="MFC7189733.1"/>
    </source>
</evidence>
<protein>
    <recommendedName>
        <fullName evidence="5">LapA family protein</fullName>
    </recommendedName>
</protein>